<organism evidence="2 3">
    <name type="scientific">Aquilegia coerulea</name>
    <name type="common">Rocky mountain columbine</name>
    <dbReference type="NCBI Taxonomy" id="218851"/>
    <lineage>
        <taxon>Eukaryota</taxon>
        <taxon>Viridiplantae</taxon>
        <taxon>Streptophyta</taxon>
        <taxon>Embryophyta</taxon>
        <taxon>Tracheophyta</taxon>
        <taxon>Spermatophyta</taxon>
        <taxon>Magnoliopsida</taxon>
        <taxon>Ranunculales</taxon>
        <taxon>Ranunculaceae</taxon>
        <taxon>Thalictroideae</taxon>
        <taxon>Aquilegia</taxon>
    </lineage>
</organism>
<dbReference type="EMBL" id="KZ305022">
    <property type="protein sequence ID" value="PIA58194.1"/>
    <property type="molecule type" value="Genomic_DNA"/>
</dbReference>
<evidence type="ECO:0008006" key="4">
    <source>
        <dbReference type="Google" id="ProtNLM"/>
    </source>
</evidence>
<dbReference type="CDD" id="cd06464">
    <property type="entry name" value="ACD_sHsps-like"/>
    <property type="match status" value="1"/>
</dbReference>
<feature type="region of interest" description="Disordered" evidence="1">
    <location>
        <begin position="62"/>
        <end position="91"/>
    </location>
</feature>
<feature type="compositionally biased region" description="Acidic residues" evidence="1">
    <location>
        <begin position="74"/>
        <end position="85"/>
    </location>
</feature>
<dbReference type="Proteomes" id="UP000230069">
    <property type="component" value="Unassembled WGS sequence"/>
</dbReference>
<evidence type="ECO:0000313" key="3">
    <source>
        <dbReference type="Proteomes" id="UP000230069"/>
    </source>
</evidence>
<evidence type="ECO:0000313" key="2">
    <source>
        <dbReference type="EMBL" id="PIA58194.1"/>
    </source>
</evidence>
<proteinExistence type="predicted"/>
<gene>
    <name evidence="2" type="ORF">AQUCO_00500254v1</name>
</gene>
<reference evidence="2 3" key="1">
    <citation type="submission" date="2017-09" db="EMBL/GenBank/DDBJ databases">
        <title>WGS assembly of Aquilegia coerulea Goldsmith.</title>
        <authorList>
            <person name="Hodges S."/>
            <person name="Kramer E."/>
            <person name="Nordborg M."/>
            <person name="Tomkins J."/>
            <person name="Borevitz J."/>
            <person name="Derieg N."/>
            <person name="Yan J."/>
            <person name="Mihaltcheva S."/>
            <person name="Hayes R.D."/>
            <person name="Rokhsar D."/>
        </authorList>
    </citation>
    <scope>NUCLEOTIDE SEQUENCE [LARGE SCALE GENOMIC DNA]</scope>
    <source>
        <strain evidence="3">cv. Goldsmith</strain>
    </source>
</reference>
<accession>A0A2G5ER34</accession>
<dbReference type="InParanoid" id="A0A2G5ER34"/>
<protein>
    <recommendedName>
        <fullName evidence="4">SHSP domain-containing protein</fullName>
    </recommendedName>
</protein>
<keyword evidence="3" id="KW-1185">Reference proteome</keyword>
<dbReference type="AlphaFoldDB" id="A0A2G5ER34"/>
<sequence length="148" mass="16826">MLNQFIVLKKPMGRLLTSFHPPLRSSSLVISPSIVHIRGITIRSSGLFHPLRVALPKPINSIKTTSSSQLKDDDKEDSDPDDEDEHISTSGKLHEAEKCIYHKREDDVVVYLTCEMPGLDEEDVFKVMPEKNMLVVKGKKRRTRAFQD</sequence>
<name>A0A2G5ER34_AQUCA</name>
<evidence type="ECO:0000256" key="1">
    <source>
        <dbReference type="SAM" id="MobiDB-lite"/>
    </source>
</evidence>